<feature type="region of interest" description="Disordered" evidence="1">
    <location>
        <begin position="83"/>
        <end position="102"/>
    </location>
</feature>
<feature type="compositionally biased region" description="Polar residues" evidence="1">
    <location>
        <begin position="1"/>
        <end position="19"/>
    </location>
</feature>
<dbReference type="Proteomes" id="UP000001292">
    <property type="component" value="Unassembled WGS sequence"/>
</dbReference>
<dbReference type="HOGENOM" id="CLU_1442487_0_0_1"/>
<dbReference type="AlphaFoldDB" id="B4I594"/>
<sequence>MAEKNSSNDGQYFLASSQNETDKVDSDMDAAARQCASTKKKTYFQPEVRSRKTSENSKPKMSKASQDPIRTFKIAAIPQKQRLSNNPGKKWNKFPQAGVSRKHDGEFRTITMKKGKQCRLRTALKLLDILEGKYDDSDSECSLDSKSLHRSVKRSTRRLQAMRDDHTPRDFIGLCRDCRSRCRNCGRRPSAVLMARRKRY</sequence>
<dbReference type="PhylomeDB" id="B4I594"/>
<dbReference type="STRING" id="7238.B4I594"/>
<reference evidence="2 3" key="1">
    <citation type="journal article" date="2007" name="Nature">
        <title>Evolution of genes and genomes on the Drosophila phylogeny.</title>
        <authorList>
            <consortium name="Drosophila 12 Genomes Consortium"/>
            <person name="Clark A.G."/>
            <person name="Eisen M.B."/>
            <person name="Smith D.R."/>
            <person name="Bergman C.M."/>
            <person name="Oliver B."/>
            <person name="Markow T.A."/>
            <person name="Kaufman T.C."/>
            <person name="Kellis M."/>
            <person name="Gelbart W."/>
            <person name="Iyer V.N."/>
            <person name="Pollard D.A."/>
            <person name="Sackton T.B."/>
            <person name="Larracuente A.M."/>
            <person name="Singh N.D."/>
            <person name="Abad J.P."/>
            <person name="Abt D.N."/>
            <person name="Adryan B."/>
            <person name="Aguade M."/>
            <person name="Akashi H."/>
            <person name="Anderson W.W."/>
            <person name="Aquadro C.F."/>
            <person name="Ardell D.H."/>
            <person name="Arguello R."/>
            <person name="Artieri C.G."/>
            <person name="Barbash D.A."/>
            <person name="Barker D."/>
            <person name="Barsanti P."/>
            <person name="Batterham P."/>
            <person name="Batzoglou S."/>
            <person name="Begun D."/>
            <person name="Bhutkar A."/>
            <person name="Blanco E."/>
            <person name="Bosak S.A."/>
            <person name="Bradley R.K."/>
            <person name="Brand A.D."/>
            <person name="Brent M.R."/>
            <person name="Brooks A.N."/>
            <person name="Brown R.H."/>
            <person name="Butlin R.K."/>
            <person name="Caggese C."/>
            <person name="Calvi B.R."/>
            <person name="Bernardo de Carvalho A."/>
            <person name="Caspi A."/>
            <person name="Castrezana S."/>
            <person name="Celniker S.E."/>
            <person name="Chang J.L."/>
            <person name="Chapple C."/>
            <person name="Chatterji S."/>
            <person name="Chinwalla A."/>
            <person name="Civetta A."/>
            <person name="Clifton S.W."/>
            <person name="Comeron J.M."/>
            <person name="Costello J.C."/>
            <person name="Coyne J.A."/>
            <person name="Daub J."/>
            <person name="David R.G."/>
            <person name="Delcher A.L."/>
            <person name="Delehaunty K."/>
            <person name="Do C.B."/>
            <person name="Ebling H."/>
            <person name="Edwards K."/>
            <person name="Eickbush T."/>
            <person name="Evans J.D."/>
            <person name="Filipski A."/>
            <person name="Findeiss S."/>
            <person name="Freyhult E."/>
            <person name="Fulton L."/>
            <person name="Fulton R."/>
            <person name="Garcia A.C."/>
            <person name="Gardiner A."/>
            <person name="Garfield D.A."/>
            <person name="Garvin B.E."/>
            <person name="Gibson G."/>
            <person name="Gilbert D."/>
            <person name="Gnerre S."/>
            <person name="Godfrey J."/>
            <person name="Good R."/>
            <person name="Gotea V."/>
            <person name="Gravely B."/>
            <person name="Greenberg A.J."/>
            <person name="Griffiths-Jones S."/>
            <person name="Gross S."/>
            <person name="Guigo R."/>
            <person name="Gustafson E.A."/>
            <person name="Haerty W."/>
            <person name="Hahn M.W."/>
            <person name="Halligan D.L."/>
            <person name="Halpern A.L."/>
            <person name="Halter G.M."/>
            <person name="Han M.V."/>
            <person name="Heger A."/>
            <person name="Hillier L."/>
            <person name="Hinrichs A.S."/>
            <person name="Holmes I."/>
            <person name="Hoskins R.A."/>
            <person name="Hubisz M.J."/>
            <person name="Hultmark D."/>
            <person name="Huntley M.A."/>
            <person name="Jaffe D.B."/>
            <person name="Jagadeeshan S."/>
            <person name="Jeck W.R."/>
            <person name="Johnson J."/>
            <person name="Jones C.D."/>
            <person name="Jordan W.C."/>
            <person name="Karpen G.H."/>
            <person name="Kataoka E."/>
            <person name="Keightley P.D."/>
            <person name="Kheradpour P."/>
            <person name="Kirkness E.F."/>
            <person name="Koerich L.B."/>
            <person name="Kristiansen K."/>
            <person name="Kudrna D."/>
            <person name="Kulathinal R.J."/>
            <person name="Kumar S."/>
            <person name="Kwok R."/>
            <person name="Lander E."/>
            <person name="Langley C.H."/>
            <person name="Lapoint R."/>
            <person name="Lazzaro B.P."/>
            <person name="Lee S.J."/>
            <person name="Levesque L."/>
            <person name="Li R."/>
            <person name="Lin C.F."/>
            <person name="Lin M.F."/>
            <person name="Lindblad-Toh K."/>
            <person name="Llopart A."/>
            <person name="Long M."/>
            <person name="Low L."/>
            <person name="Lozovsky E."/>
            <person name="Lu J."/>
            <person name="Luo M."/>
            <person name="Machado C.A."/>
            <person name="Makalowski W."/>
            <person name="Marzo M."/>
            <person name="Matsuda M."/>
            <person name="Matzkin L."/>
            <person name="McAllister B."/>
            <person name="McBride C.S."/>
            <person name="McKernan B."/>
            <person name="McKernan K."/>
            <person name="Mendez-Lago M."/>
            <person name="Minx P."/>
            <person name="Mollenhauer M.U."/>
            <person name="Montooth K."/>
            <person name="Mount S.M."/>
            <person name="Mu X."/>
            <person name="Myers E."/>
            <person name="Negre B."/>
            <person name="Newfeld S."/>
            <person name="Nielsen R."/>
            <person name="Noor M.A."/>
            <person name="O'Grady P."/>
            <person name="Pachter L."/>
            <person name="Papaceit M."/>
            <person name="Parisi M.J."/>
            <person name="Parisi M."/>
            <person name="Parts L."/>
            <person name="Pedersen J.S."/>
            <person name="Pesole G."/>
            <person name="Phillippy A.M."/>
            <person name="Ponting C.P."/>
            <person name="Pop M."/>
            <person name="Porcelli D."/>
            <person name="Powell J.R."/>
            <person name="Prohaska S."/>
            <person name="Pruitt K."/>
            <person name="Puig M."/>
            <person name="Quesneville H."/>
            <person name="Ram K.R."/>
            <person name="Rand D."/>
            <person name="Rasmussen M.D."/>
            <person name="Reed L.K."/>
            <person name="Reenan R."/>
            <person name="Reily A."/>
            <person name="Remington K.A."/>
            <person name="Rieger T.T."/>
            <person name="Ritchie M.G."/>
            <person name="Robin C."/>
            <person name="Rogers Y.H."/>
            <person name="Rohde C."/>
            <person name="Rozas J."/>
            <person name="Rubenfield M.J."/>
            <person name="Ruiz A."/>
            <person name="Russo S."/>
            <person name="Salzberg S.L."/>
            <person name="Sanchez-Gracia A."/>
            <person name="Saranga D.J."/>
            <person name="Sato H."/>
            <person name="Schaeffer S.W."/>
            <person name="Schatz M.C."/>
            <person name="Schlenke T."/>
            <person name="Schwartz R."/>
            <person name="Segarra C."/>
            <person name="Singh R.S."/>
            <person name="Sirot L."/>
            <person name="Sirota M."/>
            <person name="Sisneros N.B."/>
            <person name="Smith C.D."/>
            <person name="Smith T.F."/>
            <person name="Spieth J."/>
            <person name="Stage D.E."/>
            <person name="Stark A."/>
            <person name="Stephan W."/>
            <person name="Strausberg R.L."/>
            <person name="Strempel S."/>
            <person name="Sturgill D."/>
            <person name="Sutton G."/>
            <person name="Sutton G.G."/>
            <person name="Tao W."/>
            <person name="Teichmann S."/>
            <person name="Tobari Y.N."/>
            <person name="Tomimura Y."/>
            <person name="Tsolas J.M."/>
            <person name="Valente V.L."/>
            <person name="Venter E."/>
            <person name="Venter J.C."/>
            <person name="Vicario S."/>
            <person name="Vieira F.G."/>
            <person name="Vilella A.J."/>
            <person name="Villasante A."/>
            <person name="Walenz B."/>
            <person name="Wang J."/>
            <person name="Wasserman M."/>
            <person name="Watts T."/>
            <person name="Wilson D."/>
            <person name="Wilson R.K."/>
            <person name="Wing R.A."/>
            <person name="Wolfner M.F."/>
            <person name="Wong A."/>
            <person name="Wong G.K."/>
            <person name="Wu C.I."/>
            <person name="Wu G."/>
            <person name="Yamamoto D."/>
            <person name="Yang H.P."/>
            <person name="Yang S.P."/>
            <person name="Yorke J.A."/>
            <person name="Yoshida K."/>
            <person name="Zdobnov E."/>
            <person name="Zhang P."/>
            <person name="Zhang Y."/>
            <person name="Zimin A.V."/>
            <person name="Baldwin J."/>
            <person name="Abdouelleil A."/>
            <person name="Abdulkadir J."/>
            <person name="Abebe A."/>
            <person name="Abera B."/>
            <person name="Abreu J."/>
            <person name="Acer S.C."/>
            <person name="Aftuck L."/>
            <person name="Alexander A."/>
            <person name="An P."/>
            <person name="Anderson E."/>
            <person name="Anderson S."/>
            <person name="Arachi H."/>
            <person name="Azer M."/>
            <person name="Bachantsang P."/>
            <person name="Barry A."/>
            <person name="Bayul T."/>
            <person name="Berlin A."/>
            <person name="Bessette D."/>
            <person name="Bloom T."/>
            <person name="Blye J."/>
            <person name="Boguslavskiy L."/>
            <person name="Bonnet C."/>
            <person name="Boukhgalter B."/>
            <person name="Bourzgui I."/>
            <person name="Brown A."/>
            <person name="Cahill P."/>
            <person name="Channer S."/>
            <person name="Cheshatsang Y."/>
            <person name="Chuda L."/>
            <person name="Citroen M."/>
            <person name="Collymore A."/>
            <person name="Cooke P."/>
            <person name="Costello M."/>
            <person name="D'Aco K."/>
            <person name="Daza R."/>
            <person name="De Haan G."/>
            <person name="DeGray S."/>
            <person name="DeMaso C."/>
            <person name="Dhargay N."/>
            <person name="Dooley K."/>
            <person name="Dooley E."/>
            <person name="Doricent M."/>
            <person name="Dorje P."/>
            <person name="Dorjee K."/>
            <person name="Dupes A."/>
            <person name="Elong R."/>
            <person name="Falk J."/>
            <person name="Farina A."/>
            <person name="Faro S."/>
            <person name="Ferguson D."/>
            <person name="Fisher S."/>
            <person name="Foley C.D."/>
            <person name="Franke A."/>
            <person name="Friedrich D."/>
            <person name="Gadbois L."/>
            <person name="Gearin G."/>
            <person name="Gearin C.R."/>
            <person name="Giannoukos G."/>
            <person name="Goode T."/>
            <person name="Graham J."/>
            <person name="Grandbois E."/>
            <person name="Grewal S."/>
            <person name="Gyaltsen K."/>
            <person name="Hafez N."/>
            <person name="Hagos B."/>
            <person name="Hall J."/>
            <person name="Henson C."/>
            <person name="Hollinger A."/>
            <person name="Honan T."/>
            <person name="Huard M.D."/>
            <person name="Hughes L."/>
            <person name="Hurhula B."/>
            <person name="Husby M.E."/>
            <person name="Kamat A."/>
            <person name="Kanga B."/>
            <person name="Kashin S."/>
            <person name="Khazanovich D."/>
            <person name="Kisner P."/>
            <person name="Lance K."/>
            <person name="Lara M."/>
            <person name="Lee W."/>
            <person name="Lennon N."/>
            <person name="Letendre F."/>
            <person name="LeVine R."/>
            <person name="Lipovsky A."/>
            <person name="Liu X."/>
            <person name="Liu J."/>
            <person name="Liu S."/>
            <person name="Lokyitsang T."/>
            <person name="Lokyitsang Y."/>
            <person name="Lubonja R."/>
            <person name="Lui A."/>
            <person name="MacDonald P."/>
            <person name="Magnisalis V."/>
            <person name="Maru K."/>
            <person name="Matthews C."/>
            <person name="McCusker W."/>
            <person name="McDonough S."/>
            <person name="Mehta T."/>
            <person name="Meldrim J."/>
            <person name="Meneus L."/>
            <person name="Mihai O."/>
            <person name="Mihalev A."/>
            <person name="Mihova T."/>
            <person name="Mittelman R."/>
            <person name="Mlenga V."/>
            <person name="Montmayeur A."/>
            <person name="Mulrain L."/>
            <person name="Navidi A."/>
            <person name="Naylor J."/>
            <person name="Negash T."/>
            <person name="Nguyen T."/>
            <person name="Nguyen N."/>
            <person name="Nicol R."/>
            <person name="Norbu C."/>
            <person name="Norbu N."/>
            <person name="Novod N."/>
            <person name="O'Neill B."/>
            <person name="Osman S."/>
            <person name="Markiewicz E."/>
            <person name="Oyono O.L."/>
            <person name="Patti C."/>
            <person name="Phunkhang P."/>
            <person name="Pierre F."/>
            <person name="Priest M."/>
            <person name="Raghuraman S."/>
            <person name="Rege F."/>
            <person name="Reyes R."/>
            <person name="Rise C."/>
            <person name="Rogov P."/>
            <person name="Ross K."/>
            <person name="Ryan E."/>
            <person name="Settipalli S."/>
            <person name="Shea T."/>
            <person name="Sherpa N."/>
            <person name="Shi L."/>
            <person name="Shih D."/>
            <person name="Sparrow T."/>
            <person name="Spaulding J."/>
            <person name="Stalker J."/>
            <person name="Stange-Thomann N."/>
            <person name="Stavropoulos S."/>
            <person name="Stone C."/>
            <person name="Strader C."/>
            <person name="Tesfaye S."/>
            <person name="Thomson T."/>
            <person name="Thoulutsang Y."/>
            <person name="Thoulutsang D."/>
            <person name="Topham K."/>
            <person name="Topping I."/>
            <person name="Tsamla T."/>
            <person name="Vassiliev H."/>
            <person name="Vo A."/>
            <person name="Wangchuk T."/>
            <person name="Wangdi T."/>
            <person name="Weiand M."/>
            <person name="Wilkinson J."/>
            <person name="Wilson A."/>
            <person name="Yadav S."/>
            <person name="Young G."/>
            <person name="Yu Q."/>
            <person name="Zembek L."/>
            <person name="Zhong D."/>
            <person name="Zimmer A."/>
            <person name="Zwirko Z."/>
            <person name="Jaffe D.B."/>
            <person name="Alvarez P."/>
            <person name="Brockman W."/>
            <person name="Butler J."/>
            <person name="Chin C."/>
            <person name="Gnerre S."/>
            <person name="Grabherr M."/>
            <person name="Kleber M."/>
            <person name="Mauceli E."/>
            <person name="MacCallum I."/>
        </authorList>
    </citation>
    <scope>NUCLEOTIDE SEQUENCE [LARGE SCALE GENOMIC DNA]</scope>
    <source>
        <strain evidence="3">Rob3c / Tucson 14021-0248.25</strain>
    </source>
</reference>
<feature type="compositionally biased region" description="Basic and acidic residues" evidence="1">
    <location>
        <begin position="48"/>
        <end position="58"/>
    </location>
</feature>
<evidence type="ECO:0000313" key="2">
    <source>
        <dbReference type="EMBL" id="EDW55550.1"/>
    </source>
</evidence>
<dbReference type="EMBL" id="CH480822">
    <property type="protein sequence ID" value="EDW55550.1"/>
    <property type="molecule type" value="Genomic_DNA"/>
</dbReference>
<organism evidence="3">
    <name type="scientific">Drosophila sechellia</name>
    <name type="common">Fruit fly</name>
    <dbReference type="NCBI Taxonomy" id="7238"/>
    <lineage>
        <taxon>Eukaryota</taxon>
        <taxon>Metazoa</taxon>
        <taxon>Ecdysozoa</taxon>
        <taxon>Arthropoda</taxon>
        <taxon>Hexapoda</taxon>
        <taxon>Insecta</taxon>
        <taxon>Pterygota</taxon>
        <taxon>Neoptera</taxon>
        <taxon>Endopterygota</taxon>
        <taxon>Diptera</taxon>
        <taxon>Brachycera</taxon>
        <taxon>Muscomorpha</taxon>
        <taxon>Ephydroidea</taxon>
        <taxon>Drosophilidae</taxon>
        <taxon>Drosophila</taxon>
        <taxon>Sophophora</taxon>
    </lineage>
</organism>
<name>B4I594_DROSE</name>
<proteinExistence type="predicted"/>
<accession>B4I594</accession>
<evidence type="ECO:0000256" key="1">
    <source>
        <dbReference type="SAM" id="MobiDB-lite"/>
    </source>
</evidence>
<feature type="region of interest" description="Disordered" evidence="1">
    <location>
        <begin position="1"/>
        <end position="66"/>
    </location>
</feature>
<keyword evidence="3" id="KW-1185">Reference proteome</keyword>
<dbReference type="OMA" id="KFPQAGV"/>
<gene>
    <name evidence="2" type="primary">Dsec\GM17233</name>
    <name evidence="2" type="ORF">Dsec_GM17233</name>
</gene>
<evidence type="ECO:0000313" key="3">
    <source>
        <dbReference type="Proteomes" id="UP000001292"/>
    </source>
</evidence>
<protein>
    <submittedName>
        <fullName evidence="2">GM17233</fullName>
    </submittedName>
</protein>